<dbReference type="RefSeq" id="WP_133288949.1">
    <property type="nucleotide sequence ID" value="NZ_SMSJ01000013.1"/>
</dbReference>
<evidence type="ECO:0000313" key="2">
    <source>
        <dbReference type="EMBL" id="TDH62213.1"/>
    </source>
</evidence>
<feature type="signal peptide" evidence="1">
    <location>
        <begin position="1"/>
        <end position="23"/>
    </location>
</feature>
<sequence length="127" mass="12451">MARSTTFASFAFLAGLAAAPALAQAPADLAYRPAQGVNMLGGNVAGGGVATISGGGDDGLITYSRGGAGGGASFDRPGRVATFAGNDGDGPAWTYAAPAEASPGRQAWIMGGGDDRTVVYANPSGRR</sequence>
<dbReference type="OrthoDB" id="9901568at2"/>
<accession>A0A4R5QGZ5</accession>
<keyword evidence="1" id="KW-0732">Signal</keyword>
<dbReference type="EMBL" id="SMSJ01000013">
    <property type="protein sequence ID" value="TDH62213.1"/>
    <property type="molecule type" value="Genomic_DNA"/>
</dbReference>
<evidence type="ECO:0000313" key="3">
    <source>
        <dbReference type="Proteomes" id="UP000295096"/>
    </source>
</evidence>
<evidence type="ECO:0000256" key="1">
    <source>
        <dbReference type="SAM" id="SignalP"/>
    </source>
</evidence>
<protein>
    <submittedName>
        <fullName evidence="2">Uncharacterized protein</fullName>
    </submittedName>
</protein>
<keyword evidence="3" id="KW-1185">Reference proteome</keyword>
<reference evidence="2 3" key="1">
    <citation type="journal article" date="2016" name="J. Microbiol.">
        <title>Dankookia rubra gen. nov., sp. nov., an alphaproteobacterium isolated from sediment of a shallow stream.</title>
        <authorList>
            <person name="Kim W.H."/>
            <person name="Kim D.H."/>
            <person name="Kang K."/>
            <person name="Ahn T.Y."/>
        </authorList>
    </citation>
    <scope>NUCLEOTIDE SEQUENCE [LARGE SCALE GENOMIC DNA]</scope>
    <source>
        <strain evidence="2 3">JCM30602</strain>
    </source>
</reference>
<dbReference type="Proteomes" id="UP000295096">
    <property type="component" value="Unassembled WGS sequence"/>
</dbReference>
<name>A0A4R5QGZ5_9PROT</name>
<dbReference type="AlphaFoldDB" id="A0A4R5QGZ5"/>
<feature type="chain" id="PRO_5020180636" evidence="1">
    <location>
        <begin position="24"/>
        <end position="127"/>
    </location>
</feature>
<comment type="caution">
    <text evidence="2">The sequence shown here is derived from an EMBL/GenBank/DDBJ whole genome shotgun (WGS) entry which is preliminary data.</text>
</comment>
<gene>
    <name evidence="2" type="ORF">E2C06_12545</name>
</gene>
<proteinExistence type="predicted"/>
<organism evidence="2 3">
    <name type="scientific">Dankookia rubra</name>
    <dbReference type="NCBI Taxonomy" id="1442381"/>
    <lineage>
        <taxon>Bacteria</taxon>
        <taxon>Pseudomonadati</taxon>
        <taxon>Pseudomonadota</taxon>
        <taxon>Alphaproteobacteria</taxon>
        <taxon>Acetobacterales</taxon>
        <taxon>Roseomonadaceae</taxon>
        <taxon>Dankookia</taxon>
    </lineage>
</organism>